<accession>A0A375IJ24</accession>
<dbReference type="Pfam" id="PF00114">
    <property type="entry name" value="Pilin"/>
    <property type="match status" value="1"/>
</dbReference>
<evidence type="ECO:0000313" key="6">
    <source>
        <dbReference type="Proteomes" id="UP000255505"/>
    </source>
</evidence>
<dbReference type="InterPro" id="IPR045584">
    <property type="entry name" value="Pilin-like"/>
</dbReference>
<feature type="transmembrane region" description="Helical" evidence="4">
    <location>
        <begin position="20"/>
        <end position="41"/>
    </location>
</feature>
<keyword evidence="2" id="KW-0488">Methylation</keyword>
<dbReference type="AlphaFoldDB" id="A0A375IJ24"/>
<evidence type="ECO:0000313" key="5">
    <source>
        <dbReference type="EMBL" id="SPK73412.1"/>
    </source>
</evidence>
<evidence type="ECO:0000256" key="3">
    <source>
        <dbReference type="RuleBase" id="RU000389"/>
    </source>
</evidence>
<gene>
    <name evidence="5" type="ORF">CT19425_100138</name>
</gene>
<sequence length="168" mass="17012">MQRVQKLKKLGRRVQKGFTLIELMIVVAIIGILAAIAIPQYQDYTIRAKLSNAITSADPLKQAVALCIQEAGGVATNCNTANAAANIPAFVATKEVTGATVTNSGVIKLTLGTGIGTGVDGGVIVMTPTPTATAVSWANTAEGALTNTGALSYLQRNNVAAASGASAG</sequence>
<dbReference type="SUPFAM" id="SSF54523">
    <property type="entry name" value="Pili subunits"/>
    <property type="match status" value="1"/>
</dbReference>
<keyword evidence="3" id="KW-0281">Fimbrium</keyword>
<dbReference type="PANTHER" id="PTHR30093">
    <property type="entry name" value="GENERAL SECRETION PATHWAY PROTEIN G"/>
    <property type="match status" value="1"/>
</dbReference>
<dbReference type="InterPro" id="IPR001082">
    <property type="entry name" value="Pilin"/>
</dbReference>
<name>A0A375IJ24_9BURK</name>
<protein>
    <submittedName>
        <fullName evidence="5">Type IV pilin PilA</fullName>
    </submittedName>
</protein>
<evidence type="ECO:0000256" key="4">
    <source>
        <dbReference type="SAM" id="Phobius"/>
    </source>
</evidence>
<organism evidence="5 6">
    <name type="scientific">Cupriavidus taiwanensis</name>
    <dbReference type="NCBI Taxonomy" id="164546"/>
    <lineage>
        <taxon>Bacteria</taxon>
        <taxon>Pseudomonadati</taxon>
        <taxon>Pseudomonadota</taxon>
        <taxon>Betaproteobacteria</taxon>
        <taxon>Burkholderiales</taxon>
        <taxon>Burkholderiaceae</taxon>
        <taxon>Cupriavidus</taxon>
    </lineage>
</organism>
<dbReference type="PANTHER" id="PTHR30093:SF34">
    <property type="entry name" value="PREPILIN PEPTIDASE-DEPENDENT PROTEIN D"/>
    <property type="match status" value="1"/>
</dbReference>
<dbReference type="GO" id="GO:0043107">
    <property type="term" value="P:type IV pilus-dependent motility"/>
    <property type="evidence" value="ECO:0007669"/>
    <property type="project" value="TreeGrafter"/>
</dbReference>
<dbReference type="NCBIfam" id="TIGR02532">
    <property type="entry name" value="IV_pilin_GFxxxE"/>
    <property type="match status" value="1"/>
</dbReference>
<dbReference type="PROSITE" id="PS00409">
    <property type="entry name" value="PROKAR_NTER_METHYL"/>
    <property type="match status" value="1"/>
</dbReference>
<proteinExistence type="inferred from homology"/>
<evidence type="ECO:0000256" key="2">
    <source>
        <dbReference type="ARBA" id="ARBA00022481"/>
    </source>
</evidence>
<reference evidence="5 6" key="1">
    <citation type="submission" date="2018-01" db="EMBL/GenBank/DDBJ databases">
        <authorList>
            <person name="Gaut B.S."/>
            <person name="Morton B.R."/>
            <person name="Clegg M.T."/>
            <person name="Duvall M.R."/>
        </authorList>
    </citation>
    <scope>NUCLEOTIDE SEQUENCE [LARGE SCALE GENOMIC DNA]</scope>
    <source>
        <strain evidence="5">Cupriavidus taiwanensis LMG 19425</strain>
    </source>
</reference>
<keyword evidence="4" id="KW-0472">Membrane</keyword>
<dbReference type="EMBL" id="LT991976">
    <property type="protein sequence ID" value="SPK73412.1"/>
    <property type="molecule type" value="Genomic_DNA"/>
</dbReference>
<keyword evidence="4" id="KW-1133">Transmembrane helix</keyword>
<dbReference type="GO" id="GO:0007155">
    <property type="term" value="P:cell adhesion"/>
    <property type="evidence" value="ECO:0007669"/>
    <property type="project" value="InterPro"/>
</dbReference>
<dbReference type="Proteomes" id="UP000255505">
    <property type="component" value="Chromosome I"/>
</dbReference>
<keyword evidence="4" id="KW-0812">Transmembrane</keyword>
<dbReference type="RefSeq" id="WP_115662969.1">
    <property type="nucleotide sequence ID" value="NZ_LT977073.1"/>
</dbReference>
<evidence type="ECO:0000256" key="1">
    <source>
        <dbReference type="ARBA" id="ARBA00005233"/>
    </source>
</evidence>
<dbReference type="GO" id="GO:0044096">
    <property type="term" value="C:type IV pilus"/>
    <property type="evidence" value="ECO:0007669"/>
    <property type="project" value="TreeGrafter"/>
</dbReference>
<dbReference type="InterPro" id="IPR012902">
    <property type="entry name" value="N_methyl_site"/>
</dbReference>
<dbReference type="Pfam" id="PF07963">
    <property type="entry name" value="N_methyl"/>
    <property type="match status" value="1"/>
</dbReference>
<dbReference type="Gene3D" id="3.30.700.10">
    <property type="entry name" value="Glycoprotein, Type 4 Pilin"/>
    <property type="match status" value="1"/>
</dbReference>
<comment type="similarity">
    <text evidence="1 3">Belongs to the N-Me-Phe pilin family.</text>
</comment>